<evidence type="ECO:0000313" key="4">
    <source>
        <dbReference type="Proteomes" id="UP000195162"/>
    </source>
</evidence>
<organism evidence="3 4">
    <name type="scientific">Acinetobacter pittii</name>
    <name type="common">Acinetobacter genomosp. 3</name>
    <dbReference type="NCBI Taxonomy" id="48296"/>
    <lineage>
        <taxon>Bacteria</taxon>
        <taxon>Pseudomonadati</taxon>
        <taxon>Pseudomonadota</taxon>
        <taxon>Gammaproteobacteria</taxon>
        <taxon>Moraxellales</taxon>
        <taxon>Moraxellaceae</taxon>
        <taxon>Acinetobacter</taxon>
        <taxon>Acinetobacter calcoaceticus/baumannii complex</taxon>
    </lineage>
</organism>
<dbReference type="InterPro" id="IPR027417">
    <property type="entry name" value="P-loop_NTPase"/>
</dbReference>
<evidence type="ECO:0000256" key="1">
    <source>
        <dbReference type="ARBA" id="ARBA00022737"/>
    </source>
</evidence>
<feature type="domain" description="Nephrocystin 3-like N-terminal" evidence="2">
    <location>
        <begin position="275"/>
        <end position="425"/>
    </location>
</feature>
<keyword evidence="1" id="KW-0677">Repeat</keyword>
<dbReference type="InterPro" id="IPR056884">
    <property type="entry name" value="NPHP3-like_N"/>
</dbReference>
<dbReference type="Pfam" id="PF24883">
    <property type="entry name" value="NPHP3_N"/>
    <property type="match status" value="1"/>
</dbReference>
<evidence type="ECO:0000259" key="2">
    <source>
        <dbReference type="Pfam" id="PF24883"/>
    </source>
</evidence>
<dbReference type="RefSeq" id="WP_086376279.1">
    <property type="nucleotide sequence ID" value="NZ_JADVOL010000007.1"/>
</dbReference>
<proteinExistence type="predicted"/>
<reference evidence="3 4" key="1">
    <citation type="submission" date="2017-05" db="EMBL/GenBank/DDBJ databases">
        <authorList>
            <person name="Song R."/>
            <person name="Chenine A.L."/>
            <person name="Ruprecht R.M."/>
        </authorList>
    </citation>
    <scope>NUCLEOTIDE SEQUENCE [LARGE SCALE GENOMIC DNA]</scope>
    <source>
        <strain evidence="3 4">ARLG1955</strain>
    </source>
</reference>
<protein>
    <recommendedName>
        <fullName evidence="2">Nephrocystin 3-like N-terminal domain-containing protein</fullName>
    </recommendedName>
</protein>
<dbReference type="EMBL" id="NGIR01000032">
    <property type="protein sequence ID" value="OTU25968.1"/>
    <property type="molecule type" value="Genomic_DNA"/>
</dbReference>
<sequence length="2079" mass="239933">MGNADLVRASRDGDQFHYLWAARKALLLLNPLSGLHTLTIEGPSKCEFIEAVEEGEEIVDVGEYYGSNSFIDASKIIYSQLKHSTVQINENFPPSSLKNTIEGFSKRFRKLLTIASKDIVLQKVEFHFVSNRAISTDFYESIKQLQETGQVNKIENLRKLENYTELNGQDLEEFVKLIKFPSQEPNYIAQREILAQEVSGYLSGDDINAPNELKELITRKALSENQETPEITRYDVLRALKTNPDDLFPVKNLIKQLERIVDRPIVKTLVDTITESRSQKFIIQAEGGVGKSILSTQIHNYIPSGSLSIIYDCFGNGDYRQSSSARHSHKVALVQIANELAGLGLCHPLIPTTNAGPSEYIKAFLFRLKQVSERISLDKAQLFIVIDAADNSQMAADEFNYGRSFITDLLQEILPKNIKIIALSRPYRVNLLMPKQDVEILDLIGFTEDETKQHLINYYTEVSTQDAIEFHRLTSGNPRVQSIALEQNLTLNEILSFFGGTPKSVEDTIKDLLDKAISTFKEQNYSESEEVDLLLTSIAILRPLIPLQILSDLTNIRADQIRSIISDIGGHPIRLSDNNIQFVDEPTESWFREIYKPKDISILNEFIQKLKPLSVNSVYAASVLPQILMDAGKFEELVELSLNSEMLPTNSTLEKRKVELQRLQFAIKAGLKLGKYTDVAKLSLKAGGEVAAETRQHQLLEENIDLVGTTFSDNQILELISEKVFKGGSWHGSKYITEAKLLSYREEFHGESRSKLRIANEWLTSWFNLPEDQKHNQEIESKEISDYFITLITLEGVDYAINWLRRWHPKSVSYDVAKLITKDLIKLNKKDVIQQILDTSGNNIFLTLGTVEILNFNHSDINSKNFLRILNLLSYHKVKLDIGLSPILCFLEVVFKKALCSSTEAYQILSKYLPAQIPYEITDRFGNSDRATYMKAYALHKAWNNKSLELIDLVTERLKEEFLKDTSYSSSEEITTLKRDVAAVLPWYKLYAHSIIEPMLPEKIDSLIEQAKLDSNKAQGYSYREYGNHLENEIAKIWFDILILNNHLSQETYPQIENNFKEKIYPQTRNHFTFILALQKQYGLENYCYQNIEKNLETLETSDDHAEILVSDYMSIAQSIFPLDQEEASAILSKAIEVSSKLGEENLQRWNALLCYGVRAGQEQNNRKPQLCYRFSQCAELTYKYVHRDKHFPWDYTVDAIYDLDPNSAFAIASRWRDRRFGDEDRILGNLVDKLLKEQLISPLIPLAFKAMGGIYDLDNLLNSIKSLNLEDELKRKILQSFYLYIVVPNPSEKHISGLRDLVEAFHITEQTVQDFFISLSNSEFYVQVEEPHSSTYDQEKFDWDVFFESYTDSNRSVDFNSAFNDFQKLENKHWIKRAFYVQLFQKINPSQAISLINWWFDNPRNGMYDLDDLLKAIPSRFKRRMSFLAVLDSSIKQFLKTHHSDFYIDTYGSNLKLHILSELTGKPKTDYIRSLLEGMSESSITLESESLFRIAHLLTPMIAPNQSCEVLEYGLGLLESDLGSDIADGQWREELAPPGNIIKSISGYIWSGLASPFNTVKWQAAHTVKLLCDFEQRELLSNLINFISDKNYRSFYDHKFEFYQYSATQWLLNALLKVSYSPNNFLAEYVEIFKQLVDPNRPHLMIRLLASKILLNLFSLKLITLNEEEIKAYQGVGKSTFSKVKRETVDLSNYSNINQENVDSFGIDFGPYWLNPLGEMFGLHPSHIYFETTQTLMNDIGFAEKNRRLNDMRQKMEIYNWKQTNHDHGSSPKVEDLDFYLSYHAMMIIADKLLQTRPLLISEDCWRDFDEWIKRHDLSCLEPYWLSDFRDPCPRITTEWPQRDTKNSLNWSYSCSLVDYQDAIHLSDIELCLWGGWSEVNNFDQAKDIRIRSSLVSPETSSALWRSLQSAESSHSYHLPSAGDEQFELDEDNFQLKGWISDIEIDLSNFDDDLWGASLRHKGIKPSKEIISLMNLHSDSLSKNWFCENEKVINLTIWGEYKNENYEYSNGYKLKVNKKFIFDLLNKINMDMVISVDIDRRYKYGSYQSKQDSKGLDEYLPSSKRVYLMKKNGDMYVY</sequence>
<name>A0A242U1J9_ACIPI</name>
<accession>A0A242U1J9</accession>
<gene>
    <name evidence="3" type="ORF">CAT59_17315</name>
</gene>
<dbReference type="SUPFAM" id="SSF52540">
    <property type="entry name" value="P-loop containing nucleoside triphosphate hydrolases"/>
    <property type="match status" value="1"/>
</dbReference>
<evidence type="ECO:0000313" key="3">
    <source>
        <dbReference type="EMBL" id="OTU25968.1"/>
    </source>
</evidence>
<dbReference type="Proteomes" id="UP000195162">
    <property type="component" value="Unassembled WGS sequence"/>
</dbReference>
<comment type="caution">
    <text evidence="3">The sequence shown here is derived from an EMBL/GenBank/DDBJ whole genome shotgun (WGS) entry which is preliminary data.</text>
</comment>